<organism evidence="10 11">
    <name type="scientific">Aromia moschata</name>
    <dbReference type="NCBI Taxonomy" id="1265417"/>
    <lineage>
        <taxon>Eukaryota</taxon>
        <taxon>Metazoa</taxon>
        <taxon>Ecdysozoa</taxon>
        <taxon>Arthropoda</taxon>
        <taxon>Hexapoda</taxon>
        <taxon>Insecta</taxon>
        <taxon>Pterygota</taxon>
        <taxon>Neoptera</taxon>
        <taxon>Endopterygota</taxon>
        <taxon>Coleoptera</taxon>
        <taxon>Polyphaga</taxon>
        <taxon>Cucujiformia</taxon>
        <taxon>Chrysomeloidea</taxon>
        <taxon>Cerambycidae</taxon>
        <taxon>Cerambycinae</taxon>
        <taxon>Callichromatini</taxon>
        <taxon>Aromia</taxon>
    </lineage>
</organism>
<evidence type="ECO:0000256" key="4">
    <source>
        <dbReference type="ARBA" id="ARBA00016714"/>
    </source>
</evidence>
<proteinExistence type="inferred from homology"/>
<feature type="domain" description="Enoyl-CoA hydratase/isomerase" evidence="9">
    <location>
        <begin position="1"/>
        <end position="299"/>
    </location>
</feature>
<comment type="function">
    <text evidence="6">Hydrolyzes 3-hydroxyisobutyryl-CoA (HIBYL-CoA), a saline catabolite. Has high activity toward isobutyryl-CoA. Could be an isobutyryl-CoA dehydrogenase that functions in valine catabolism. Also hydrolyzes 3-hydroxypropanoyl-CoA.</text>
</comment>
<protein>
    <recommendedName>
        <fullName evidence="4">3-hydroxyisobutyryl-CoA hydrolase, mitochondrial</fullName>
        <ecNumber evidence="3">3.1.2.4</ecNumber>
    </recommendedName>
    <alternativeName>
        <fullName evidence="7">3-hydroxyisobutyryl-coenzyme A hydrolase</fullName>
    </alternativeName>
</protein>
<keyword evidence="8" id="KW-0812">Transmembrane</keyword>
<dbReference type="Proteomes" id="UP001162162">
    <property type="component" value="Unassembled WGS sequence"/>
</dbReference>
<sequence length="312" mass="35450">MMRNIYFTLREWKNNKRFVLIKGAGDKAFCAGGYLLDPKYKLLEFIKYHYPIYAIIGSYAIPYIALIDGIVMGAGVGLSIHGRYRVATERTVFAMPEAKIGLFPDAGTTYFLPRLTGRLGWFLGLTGHRLKGPDTVKLGIATHYCKSENLKDLEDDLLRCSNESDIKAALDKFHIDDRSEFTLAPVLEKINYCFSADTMEEILSRLEKDGSKWAEDTTDTLLKMSPTSLKITLKLFDLGQRMSLPKCLQMEYRVCFNCIVNDDSDFYKGVKALLIDKGGAKWNPPTVAEVSEQHRDDHFSMLQQELDLKNKL</sequence>
<dbReference type="InterPro" id="IPR029045">
    <property type="entry name" value="ClpP/crotonase-like_dom_sf"/>
</dbReference>
<dbReference type="Pfam" id="PF16113">
    <property type="entry name" value="ECH_2"/>
    <property type="match status" value="1"/>
</dbReference>
<dbReference type="CDD" id="cd06558">
    <property type="entry name" value="crotonase-like"/>
    <property type="match status" value="1"/>
</dbReference>
<reference evidence="10" key="1">
    <citation type="journal article" date="2023" name="Insect Mol. Biol.">
        <title>Genome sequencing provides insights into the evolution of gene families encoding plant cell wall-degrading enzymes in longhorned beetles.</title>
        <authorList>
            <person name="Shin N.R."/>
            <person name="Okamura Y."/>
            <person name="Kirsch R."/>
            <person name="Pauchet Y."/>
        </authorList>
    </citation>
    <scope>NUCLEOTIDE SEQUENCE</scope>
    <source>
        <strain evidence="10">AMC_N1</strain>
    </source>
</reference>
<keyword evidence="11" id="KW-1185">Reference proteome</keyword>
<name>A0AAV8Z261_9CUCU</name>
<dbReference type="PANTHER" id="PTHR43176">
    <property type="entry name" value="3-HYDROXYISOBUTYRYL-COA HYDROLASE-RELATED"/>
    <property type="match status" value="1"/>
</dbReference>
<evidence type="ECO:0000256" key="8">
    <source>
        <dbReference type="SAM" id="Phobius"/>
    </source>
</evidence>
<dbReference type="SUPFAM" id="SSF52096">
    <property type="entry name" value="ClpP/crotonase"/>
    <property type="match status" value="1"/>
</dbReference>
<dbReference type="GO" id="GO:0003860">
    <property type="term" value="F:3-hydroxyisobutyryl-CoA hydrolase activity"/>
    <property type="evidence" value="ECO:0007669"/>
    <property type="project" value="UniProtKB-EC"/>
</dbReference>
<gene>
    <name evidence="10" type="ORF">NQ318_017399</name>
</gene>
<evidence type="ECO:0000256" key="6">
    <source>
        <dbReference type="ARBA" id="ARBA00024871"/>
    </source>
</evidence>
<accession>A0AAV8Z261</accession>
<dbReference type="AlphaFoldDB" id="A0AAV8Z261"/>
<feature type="transmembrane region" description="Helical" evidence="8">
    <location>
        <begin position="52"/>
        <end position="80"/>
    </location>
</feature>
<evidence type="ECO:0000259" key="9">
    <source>
        <dbReference type="Pfam" id="PF16113"/>
    </source>
</evidence>
<keyword evidence="8" id="KW-1133">Transmembrane helix</keyword>
<evidence type="ECO:0000256" key="5">
    <source>
        <dbReference type="ARBA" id="ARBA00022801"/>
    </source>
</evidence>
<keyword evidence="8" id="KW-0472">Membrane</keyword>
<comment type="catalytic activity">
    <reaction evidence="1">
        <text>3-hydroxy-2-methylpropanoyl-CoA + H2O = 3-hydroxy-2-methylpropanoate + CoA + H(+)</text>
        <dbReference type="Rhea" id="RHEA:20888"/>
        <dbReference type="ChEBI" id="CHEBI:11805"/>
        <dbReference type="ChEBI" id="CHEBI:15377"/>
        <dbReference type="ChEBI" id="CHEBI:15378"/>
        <dbReference type="ChEBI" id="CHEBI:57287"/>
        <dbReference type="ChEBI" id="CHEBI:57340"/>
        <dbReference type="EC" id="3.1.2.4"/>
    </reaction>
</comment>
<evidence type="ECO:0000256" key="7">
    <source>
        <dbReference type="ARBA" id="ARBA00031181"/>
    </source>
</evidence>
<comment type="similarity">
    <text evidence="2">Belongs to the enoyl-CoA hydratase/isomerase family.</text>
</comment>
<dbReference type="InterPro" id="IPR045004">
    <property type="entry name" value="ECH_dom"/>
</dbReference>
<dbReference type="EMBL" id="JAPWTK010000018">
    <property type="protein sequence ID" value="KAJ8958256.1"/>
    <property type="molecule type" value="Genomic_DNA"/>
</dbReference>
<dbReference type="EC" id="3.1.2.4" evidence="3"/>
<evidence type="ECO:0000313" key="11">
    <source>
        <dbReference type="Proteomes" id="UP001162162"/>
    </source>
</evidence>
<dbReference type="Gene3D" id="3.90.226.10">
    <property type="entry name" value="2-enoyl-CoA Hydratase, Chain A, domain 1"/>
    <property type="match status" value="1"/>
</dbReference>
<dbReference type="InterPro" id="IPR032259">
    <property type="entry name" value="HIBYL-CoA-H"/>
</dbReference>
<keyword evidence="5" id="KW-0378">Hydrolase</keyword>
<comment type="caution">
    <text evidence="10">The sequence shown here is derived from an EMBL/GenBank/DDBJ whole genome shotgun (WGS) entry which is preliminary data.</text>
</comment>
<evidence type="ECO:0000256" key="2">
    <source>
        <dbReference type="ARBA" id="ARBA00005254"/>
    </source>
</evidence>
<dbReference type="PANTHER" id="PTHR43176:SF3">
    <property type="entry name" value="3-HYDROXYISOBUTYRYL-COA HYDROLASE, MITOCHONDRIAL"/>
    <property type="match status" value="1"/>
</dbReference>
<evidence type="ECO:0000256" key="1">
    <source>
        <dbReference type="ARBA" id="ARBA00001709"/>
    </source>
</evidence>
<evidence type="ECO:0000256" key="3">
    <source>
        <dbReference type="ARBA" id="ARBA00011915"/>
    </source>
</evidence>
<dbReference type="GO" id="GO:0005739">
    <property type="term" value="C:mitochondrion"/>
    <property type="evidence" value="ECO:0007669"/>
    <property type="project" value="TreeGrafter"/>
</dbReference>
<evidence type="ECO:0000313" key="10">
    <source>
        <dbReference type="EMBL" id="KAJ8958256.1"/>
    </source>
</evidence>
<dbReference type="GO" id="GO:0006574">
    <property type="term" value="P:L-valine catabolic process"/>
    <property type="evidence" value="ECO:0007669"/>
    <property type="project" value="TreeGrafter"/>
</dbReference>